<dbReference type="GO" id="GO:0046872">
    <property type="term" value="F:metal ion binding"/>
    <property type="evidence" value="ECO:0007669"/>
    <property type="project" value="UniProtKB-KW"/>
</dbReference>
<dbReference type="AlphaFoldDB" id="B7GA98"/>
<dbReference type="Pfam" id="PF02436">
    <property type="entry name" value="PYC_OADA"/>
    <property type="match status" value="1"/>
</dbReference>
<evidence type="ECO:0000259" key="14">
    <source>
        <dbReference type="PROSITE" id="PS50975"/>
    </source>
</evidence>
<dbReference type="STRING" id="556484.B7GA98"/>
<dbReference type="Gene3D" id="3.30.470.20">
    <property type="entry name" value="ATP-grasp fold, B domain"/>
    <property type="match status" value="1"/>
</dbReference>
<organism evidence="17 18">
    <name type="scientific">Phaeodactylum tricornutum (strain CCAP 1055/1)</name>
    <dbReference type="NCBI Taxonomy" id="556484"/>
    <lineage>
        <taxon>Eukaryota</taxon>
        <taxon>Sar</taxon>
        <taxon>Stramenopiles</taxon>
        <taxon>Ochrophyta</taxon>
        <taxon>Bacillariophyta</taxon>
        <taxon>Bacillariophyceae</taxon>
        <taxon>Bacillariophycidae</taxon>
        <taxon>Naviculales</taxon>
        <taxon>Phaeodactylaceae</taxon>
        <taxon>Phaeodactylum</taxon>
    </lineage>
</organism>
<dbReference type="NCBIfam" id="NF006761">
    <property type="entry name" value="PRK09282.1"/>
    <property type="match status" value="1"/>
</dbReference>
<keyword evidence="6" id="KW-0479">Metal-binding</keyword>
<evidence type="ECO:0000256" key="5">
    <source>
        <dbReference type="ARBA" id="ARBA00022598"/>
    </source>
</evidence>
<evidence type="ECO:0000256" key="3">
    <source>
        <dbReference type="ARBA" id="ARBA00013057"/>
    </source>
</evidence>
<dbReference type="NCBIfam" id="NF009554">
    <property type="entry name" value="PRK12999.1"/>
    <property type="match status" value="1"/>
</dbReference>
<dbReference type="Proteomes" id="UP000000759">
    <property type="component" value="Chromosome 21"/>
</dbReference>
<reference evidence="18" key="2">
    <citation type="submission" date="2008-08" db="EMBL/GenBank/DDBJ databases">
        <authorList>
            <consortium name="Diatom Consortium"/>
            <person name="Grigoriev I."/>
            <person name="Grimwood J."/>
            <person name="Kuo A."/>
            <person name="Otillar R.P."/>
            <person name="Salamov A."/>
            <person name="Detter J.C."/>
            <person name="Lindquist E."/>
            <person name="Shapiro H."/>
            <person name="Lucas S."/>
            <person name="Glavina del Rio T."/>
            <person name="Pitluck S."/>
            <person name="Rokhsar D."/>
            <person name="Bowler C."/>
        </authorList>
    </citation>
    <scope>GENOME REANNOTATION</scope>
    <source>
        <strain evidence="18">CCAP 1055/1</strain>
    </source>
</reference>
<dbReference type="NCBIfam" id="TIGR01235">
    <property type="entry name" value="pyruv_carbox"/>
    <property type="match status" value="1"/>
</dbReference>
<proteinExistence type="predicted"/>
<dbReference type="RefSeq" id="XP_002183906.1">
    <property type="nucleotide sequence ID" value="XM_002183870.1"/>
</dbReference>
<dbReference type="InterPro" id="IPR011054">
    <property type="entry name" value="Rudment_hybrid_motif"/>
</dbReference>
<keyword evidence="7 11" id="KW-0547">Nucleotide-binding</keyword>
<dbReference type="InterPro" id="IPR000891">
    <property type="entry name" value="PYR_CT"/>
</dbReference>
<feature type="domain" description="ATP-grasp" evidence="14">
    <location>
        <begin position="215"/>
        <end position="412"/>
    </location>
</feature>
<evidence type="ECO:0000259" key="16">
    <source>
        <dbReference type="PROSITE" id="PS50991"/>
    </source>
</evidence>
<dbReference type="InterPro" id="IPR000089">
    <property type="entry name" value="Biotin_lipoyl"/>
</dbReference>
<dbReference type="PROSITE" id="PS00867">
    <property type="entry name" value="CPSASE_2"/>
    <property type="match status" value="1"/>
</dbReference>
<dbReference type="PaxDb" id="2850-Phatr49339"/>
<dbReference type="InterPro" id="IPR016185">
    <property type="entry name" value="PreATP-grasp_dom_sf"/>
</dbReference>
<dbReference type="CDD" id="cd06850">
    <property type="entry name" value="biotinyl_domain"/>
    <property type="match status" value="1"/>
</dbReference>
<dbReference type="PANTHER" id="PTHR43778:SF2">
    <property type="entry name" value="PYRUVATE CARBOXYLASE, MITOCHONDRIAL"/>
    <property type="match status" value="1"/>
</dbReference>
<feature type="domain" description="Lipoyl-binding" evidence="13">
    <location>
        <begin position="1189"/>
        <end position="1264"/>
    </location>
</feature>
<dbReference type="PROSITE" id="PS50979">
    <property type="entry name" value="BC"/>
    <property type="match status" value="1"/>
</dbReference>
<dbReference type="GeneID" id="7195500"/>
<evidence type="ECO:0000256" key="2">
    <source>
        <dbReference type="ARBA" id="ARBA00004742"/>
    </source>
</evidence>
<keyword evidence="18" id="KW-1185">Reference proteome</keyword>
<dbReference type="PANTHER" id="PTHR43778">
    <property type="entry name" value="PYRUVATE CARBOXYLASE"/>
    <property type="match status" value="1"/>
</dbReference>
<dbReference type="FunFam" id="2.40.50.100:FF:000003">
    <property type="entry name" value="Acetyl-CoA carboxylase biotin carboxyl carrier protein"/>
    <property type="match status" value="1"/>
</dbReference>
<evidence type="ECO:0000256" key="4">
    <source>
        <dbReference type="ARBA" id="ARBA00022432"/>
    </source>
</evidence>
<dbReference type="SUPFAM" id="SSF51569">
    <property type="entry name" value="Aldolase"/>
    <property type="match status" value="1"/>
</dbReference>
<dbReference type="GO" id="GO:0006094">
    <property type="term" value="P:gluconeogenesis"/>
    <property type="evidence" value="ECO:0007669"/>
    <property type="project" value="UniProtKB-UniPathway"/>
</dbReference>
<dbReference type="PROSITE" id="PS50991">
    <property type="entry name" value="PYR_CT"/>
    <property type="match status" value="1"/>
</dbReference>
<accession>B7GA98</accession>
<dbReference type="InterPro" id="IPR005479">
    <property type="entry name" value="CPAse_ATP-bd"/>
</dbReference>
<evidence type="ECO:0000256" key="6">
    <source>
        <dbReference type="ARBA" id="ARBA00022723"/>
    </source>
</evidence>
<dbReference type="Gene3D" id="3.20.20.70">
    <property type="entry name" value="Aldolase class I"/>
    <property type="match status" value="1"/>
</dbReference>
<keyword evidence="9" id="KW-0092">Biotin</keyword>
<dbReference type="SUPFAM" id="SSF89000">
    <property type="entry name" value="post-HMGL domain-like"/>
    <property type="match status" value="1"/>
</dbReference>
<keyword evidence="10" id="KW-0511">Multifunctional enzyme</keyword>
<sequence length="1264" mass="137882">MRRVAVFVLVLSMPSMAAAFAPRRSWTTATTPAGIETAATMARRSLLSSLLRVSTGTDSEKDTNASTDSIQTDSVVTEASARNSKLVRNVPPFQRILAANRAEIAVRIMRAATELNAGTVAMYTHEDRYSQHRWGADQSFLLDKKNPTSSPISAYLDIPQIIRLALDAGVDAIHPGYGFLSESPEFAQACADASITFVGPTVENLQRFSDKTSARQAAIEADVPVVPGSDGALETEADVTAFVEANGLPVILKAAMGGGGKGMRVVRRMEDLIPFFQAASSEALASFGDGAVFVERFVERPRHIEVQIIGDGTGNVVHLWERDCSIQRRHQKVIEMAPAWTLPDELRAQLHEYAVRLTSQAKYKNAGTVEFLIDAELRPYFIEVNPRIQVEHTVTEEVTGIDLVQAQIKIAAGATLEEVGLVQANIQPRGVAIQCRVTTENPERDFAPDTGTVTLYRHSAGKGVRMDGIGYSGMTITPYFDSMIVKYTALGANFPETVARMKRVLQECRIRGVKTNVGFLLNVLSHPEFETGIVTTSFIDENPQLKQTSMSMYDFASEEQADPRKTFATERLVRYLANLAVNGQPPELGADSQKLTRTTAIADIPAPEIRSEGNAAVPSDESPNQPGWRHLLLEQGPKAYAKAVREHQGLLITDTTWRDAHQSLLATRMRTQELIKSADYTNMALANAFSLEMWGGATFDVAMRFLRECPWERLEALREKVPNVPFQMLLRGANAVGYTNYADNVVHKFCKQAHDSGVDVFRVFDSLNYIENLQLGVDAAGEAGGFVEGAMSYTGDVADPTKGKYSLEYYMNLASELVDMGVHSLAIKDMAGLLTPKASTLLVSALREAHPDIPIHVHTHDTAGSGVASMLAAAQAGADIVDSSMDAFSGMTSQPSLGALVANLAGTERDTGIQLSNLPPLNSYWEDVRSLYAPFESGQLSGSSDVYFHEIPGGQYTNLLFQSKQLGLSDRWTEIKTKYAEANIILGDIPKVTPSSKVVGDLAQFLVSQNLEANEVLEKADTLAFPDSVINYLKGDIGVPPGGFPEPLRNKVLQSRNLEPIEGRPGKFLPDYNFDKERELLEKRFGKANIDEKDCLSYALYPDVFTEWKDFQALYGDVGKLPTRLFLNPMQVGDEVEIEIAKGQTLIVELVSIQDVKEDGTRTVIFEVNGEPWYMPVTDQNLLGDSAVREKAVAPGQVGASMPGVVVGLKVKAGDTVQEGETVATLSAMKMETSIPATASGVIKRVLVNVGDKVNGDDLILEIE</sequence>
<dbReference type="Pfam" id="PF00364">
    <property type="entry name" value="Biotin_lipoyl"/>
    <property type="match status" value="1"/>
</dbReference>
<evidence type="ECO:0000256" key="10">
    <source>
        <dbReference type="ARBA" id="ARBA00023268"/>
    </source>
</evidence>
<comment type="pathway">
    <text evidence="2">Carbohydrate biosynthesis; gluconeogenesis.</text>
</comment>
<dbReference type="Gene3D" id="2.40.50.100">
    <property type="match status" value="1"/>
</dbReference>
<evidence type="ECO:0000259" key="15">
    <source>
        <dbReference type="PROSITE" id="PS50979"/>
    </source>
</evidence>
<dbReference type="InterPro" id="IPR005481">
    <property type="entry name" value="BC-like_N"/>
</dbReference>
<dbReference type="InParanoid" id="B7GA98"/>
<dbReference type="CDD" id="cd07937">
    <property type="entry name" value="DRE_TIM_PC_TC_5S"/>
    <property type="match status" value="1"/>
</dbReference>
<evidence type="ECO:0000259" key="13">
    <source>
        <dbReference type="PROSITE" id="PS50968"/>
    </source>
</evidence>
<feature type="domain" description="Pyruvate carboxyltransferase" evidence="16">
    <location>
        <begin position="650"/>
        <end position="919"/>
    </location>
</feature>
<keyword evidence="5 17" id="KW-0436">Ligase</keyword>
<dbReference type="GO" id="GO:0005524">
    <property type="term" value="F:ATP binding"/>
    <property type="evidence" value="ECO:0007669"/>
    <property type="project" value="UniProtKB-UniRule"/>
</dbReference>
<dbReference type="UniPathway" id="UPA00138"/>
<feature type="chain" id="PRO_5002855624" description="pyruvate carboxylase" evidence="12">
    <location>
        <begin position="20"/>
        <end position="1264"/>
    </location>
</feature>
<evidence type="ECO:0000256" key="9">
    <source>
        <dbReference type="ARBA" id="ARBA00023267"/>
    </source>
</evidence>
<dbReference type="InterPro" id="IPR001882">
    <property type="entry name" value="Biotin_BS"/>
</dbReference>
<dbReference type="InterPro" id="IPR011761">
    <property type="entry name" value="ATP-grasp"/>
</dbReference>
<dbReference type="InterPro" id="IPR005482">
    <property type="entry name" value="Biotin_COase_C"/>
</dbReference>
<dbReference type="OrthoDB" id="196847at2759"/>
<dbReference type="Pfam" id="PF00289">
    <property type="entry name" value="Biotin_carb_N"/>
    <property type="match status" value="1"/>
</dbReference>
<keyword evidence="4" id="KW-0312">Gluconeogenesis</keyword>
<dbReference type="PROSITE" id="PS50968">
    <property type="entry name" value="BIOTINYL_LIPOYL"/>
    <property type="match status" value="1"/>
</dbReference>
<dbReference type="SMART" id="SM00878">
    <property type="entry name" value="Biotin_carb_C"/>
    <property type="match status" value="1"/>
</dbReference>
<reference evidence="17 18" key="1">
    <citation type="journal article" date="2008" name="Nature">
        <title>The Phaeodactylum genome reveals the evolutionary history of diatom genomes.</title>
        <authorList>
            <person name="Bowler C."/>
            <person name="Allen A.E."/>
            <person name="Badger J.H."/>
            <person name="Grimwood J."/>
            <person name="Jabbari K."/>
            <person name="Kuo A."/>
            <person name="Maheswari U."/>
            <person name="Martens C."/>
            <person name="Maumus F."/>
            <person name="Otillar R.P."/>
            <person name="Rayko E."/>
            <person name="Salamov A."/>
            <person name="Vandepoele K."/>
            <person name="Beszteri B."/>
            <person name="Gruber A."/>
            <person name="Heijde M."/>
            <person name="Katinka M."/>
            <person name="Mock T."/>
            <person name="Valentin K."/>
            <person name="Verret F."/>
            <person name="Berges J.A."/>
            <person name="Brownlee C."/>
            <person name="Cadoret J.P."/>
            <person name="Chiovitti A."/>
            <person name="Choi C.J."/>
            <person name="Coesel S."/>
            <person name="De Martino A."/>
            <person name="Detter J.C."/>
            <person name="Durkin C."/>
            <person name="Falciatore A."/>
            <person name="Fournet J."/>
            <person name="Haruta M."/>
            <person name="Huysman M.J."/>
            <person name="Jenkins B.D."/>
            <person name="Jiroutova K."/>
            <person name="Jorgensen R.E."/>
            <person name="Joubert Y."/>
            <person name="Kaplan A."/>
            <person name="Kroger N."/>
            <person name="Kroth P.G."/>
            <person name="La Roche J."/>
            <person name="Lindquist E."/>
            <person name="Lommer M."/>
            <person name="Martin-Jezequel V."/>
            <person name="Lopez P.J."/>
            <person name="Lucas S."/>
            <person name="Mangogna M."/>
            <person name="McGinnis K."/>
            <person name="Medlin L.K."/>
            <person name="Montsant A."/>
            <person name="Oudot-Le Secq M.P."/>
            <person name="Napoli C."/>
            <person name="Obornik M."/>
            <person name="Parker M.S."/>
            <person name="Petit J.L."/>
            <person name="Porcel B.M."/>
            <person name="Poulsen N."/>
            <person name="Robison M."/>
            <person name="Rychlewski L."/>
            <person name="Rynearson T.A."/>
            <person name="Schmutz J."/>
            <person name="Shapiro H."/>
            <person name="Siaut M."/>
            <person name="Stanley M."/>
            <person name="Sussman M.R."/>
            <person name="Taylor A.R."/>
            <person name="Vardi A."/>
            <person name="von Dassow P."/>
            <person name="Vyverman W."/>
            <person name="Willis A."/>
            <person name="Wyrwicz L.S."/>
            <person name="Rokhsar D.S."/>
            <person name="Weissenbach J."/>
            <person name="Armbrust E.V."/>
            <person name="Green B.R."/>
            <person name="Van de Peer Y."/>
            <person name="Grigoriev I.V."/>
        </authorList>
    </citation>
    <scope>NUCLEOTIDE SEQUENCE [LARGE SCALE GENOMIC DNA]</scope>
    <source>
        <strain evidence="17 18">CCAP 1055/1</strain>
    </source>
</reference>
<keyword evidence="17" id="KW-0670">Pyruvate</keyword>
<dbReference type="Pfam" id="PF02786">
    <property type="entry name" value="CPSase_L_D2"/>
    <property type="match status" value="1"/>
</dbReference>
<dbReference type="Gene3D" id="3.10.600.10">
    <property type="entry name" value="pyruvate carboxylase f1077a mutant domain"/>
    <property type="match status" value="1"/>
</dbReference>
<dbReference type="InterPro" id="IPR055268">
    <property type="entry name" value="PCB-like"/>
</dbReference>
<evidence type="ECO:0000256" key="8">
    <source>
        <dbReference type="ARBA" id="ARBA00022840"/>
    </source>
</evidence>
<dbReference type="EMBL" id="CM000623">
    <property type="protein sequence ID" value="EEC44575.1"/>
    <property type="molecule type" value="Genomic_DNA"/>
</dbReference>
<keyword evidence="12" id="KW-0732">Signal</keyword>
<feature type="domain" description="Biotin carboxylation" evidence="15">
    <location>
        <begin position="92"/>
        <end position="544"/>
    </location>
</feature>
<evidence type="ECO:0000313" key="17">
    <source>
        <dbReference type="EMBL" id="EEC44575.1"/>
    </source>
</evidence>
<dbReference type="HOGENOM" id="CLU_000395_0_1_1"/>
<dbReference type="Pfam" id="PF02785">
    <property type="entry name" value="Biotin_carb_C"/>
    <property type="match status" value="1"/>
</dbReference>
<name>B7GA98_PHATC</name>
<dbReference type="InterPro" id="IPR013785">
    <property type="entry name" value="Aldolase_TIM"/>
</dbReference>
<dbReference type="InterPro" id="IPR003379">
    <property type="entry name" value="Carboxylase_cons_dom"/>
</dbReference>
<dbReference type="SUPFAM" id="SSF51230">
    <property type="entry name" value="Single hybrid motif"/>
    <property type="match status" value="1"/>
</dbReference>
<comment type="cofactor">
    <cofactor evidence="1">
        <name>biotin</name>
        <dbReference type="ChEBI" id="CHEBI:57586"/>
    </cofactor>
</comment>
<feature type="signal peptide" evidence="12">
    <location>
        <begin position="1"/>
        <end position="19"/>
    </location>
</feature>
<dbReference type="SUPFAM" id="SSF51246">
    <property type="entry name" value="Rudiment single hybrid motif"/>
    <property type="match status" value="1"/>
</dbReference>
<dbReference type="EC" id="6.4.1.1" evidence="3"/>
<protein>
    <recommendedName>
        <fullName evidence="3">pyruvate carboxylase</fullName>
        <ecNumber evidence="3">6.4.1.1</ecNumber>
    </recommendedName>
</protein>
<dbReference type="FunFam" id="3.20.20.70:FF:000033">
    <property type="entry name" value="Pyruvate carboxylase"/>
    <property type="match status" value="1"/>
</dbReference>
<dbReference type="SUPFAM" id="SSF56059">
    <property type="entry name" value="Glutathione synthetase ATP-binding domain-like"/>
    <property type="match status" value="1"/>
</dbReference>
<evidence type="ECO:0000256" key="11">
    <source>
        <dbReference type="PROSITE-ProRule" id="PRU00409"/>
    </source>
</evidence>
<dbReference type="PROSITE" id="PS50975">
    <property type="entry name" value="ATP_GRASP"/>
    <property type="match status" value="1"/>
</dbReference>
<keyword evidence="8 11" id="KW-0067">ATP-binding</keyword>
<dbReference type="GO" id="GO:0005737">
    <property type="term" value="C:cytoplasm"/>
    <property type="evidence" value="ECO:0007669"/>
    <property type="project" value="TreeGrafter"/>
</dbReference>
<dbReference type="Pfam" id="PF00682">
    <property type="entry name" value="HMGL-like"/>
    <property type="match status" value="1"/>
</dbReference>
<dbReference type="eggNOG" id="KOG0369">
    <property type="taxonomic scope" value="Eukaryota"/>
</dbReference>
<dbReference type="PROSITE" id="PS00188">
    <property type="entry name" value="BIOTIN"/>
    <property type="match status" value="1"/>
</dbReference>
<evidence type="ECO:0000256" key="7">
    <source>
        <dbReference type="ARBA" id="ARBA00022741"/>
    </source>
</evidence>
<gene>
    <name evidence="17" type="primary">PYC2</name>
    <name evidence="17" type="ORF">PHATRDRAFT_49339</name>
</gene>
<dbReference type="InterPro" id="IPR011764">
    <property type="entry name" value="Biotin_carboxylation_dom"/>
</dbReference>
<evidence type="ECO:0000256" key="12">
    <source>
        <dbReference type="SAM" id="SignalP"/>
    </source>
</evidence>
<dbReference type="SUPFAM" id="SSF52440">
    <property type="entry name" value="PreATP-grasp domain"/>
    <property type="match status" value="1"/>
</dbReference>
<dbReference type="GO" id="GO:0004736">
    <property type="term" value="F:pyruvate carboxylase activity"/>
    <property type="evidence" value="ECO:0007669"/>
    <property type="project" value="UniProtKB-EC"/>
</dbReference>
<dbReference type="InterPro" id="IPR011053">
    <property type="entry name" value="Single_hybrid_motif"/>
</dbReference>
<dbReference type="KEGG" id="pti:PHATRDRAFT_49339"/>
<dbReference type="InterPro" id="IPR005930">
    <property type="entry name" value="Pyruv_COase"/>
</dbReference>
<evidence type="ECO:0000256" key="1">
    <source>
        <dbReference type="ARBA" id="ARBA00001953"/>
    </source>
</evidence>
<evidence type="ECO:0000313" key="18">
    <source>
        <dbReference type="Proteomes" id="UP000000759"/>
    </source>
</evidence>